<evidence type="ECO:0000313" key="2">
    <source>
        <dbReference type="Proteomes" id="UP000657574"/>
    </source>
</evidence>
<dbReference type="AlphaFoldDB" id="A0A917L420"/>
<dbReference type="Proteomes" id="UP000657574">
    <property type="component" value="Unassembled WGS sequence"/>
</dbReference>
<proteinExistence type="predicted"/>
<organism evidence="1 2">
    <name type="scientific">Streptomyces brasiliensis</name>
    <dbReference type="NCBI Taxonomy" id="1954"/>
    <lineage>
        <taxon>Bacteria</taxon>
        <taxon>Bacillati</taxon>
        <taxon>Actinomycetota</taxon>
        <taxon>Actinomycetes</taxon>
        <taxon>Kitasatosporales</taxon>
        <taxon>Streptomycetaceae</taxon>
        <taxon>Streptomyces</taxon>
    </lineage>
</organism>
<comment type="caution">
    <text evidence="1">The sequence shown here is derived from an EMBL/GenBank/DDBJ whole genome shotgun (WGS) entry which is preliminary data.</text>
</comment>
<keyword evidence="2" id="KW-1185">Reference proteome</keyword>
<dbReference type="EMBL" id="BMQA01000023">
    <property type="protein sequence ID" value="GGJ38735.1"/>
    <property type="molecule type" value="Genomic_DNA"/>
</dbReference>
<name>A0A917L420_9ACTN</name>
<protein>
    <submittedName>
        <fullName evidence="1">Uncharacterized protein</fullName>
    </submittedName>
</protein>
<sequence>MFSLLFSQVDIYVTRLTGAIVVPNPDVSSPRICPGADVLPADLPIAVQLPELGVSTLEAGQVLVDAATVHRPDRAHREPVARTR</sequence>
<evidence type="ECO:0000313" key="1">
    <source>
        <dbReference type="EMBL" id="GGJ38735.1"/>
    </source>
</evidence>
<accession>A0A917L420</accession>
<gene>
    <name evidence="1" type="ORF">GCM10010121_057290</name>
</gene>
<reference evidence="1" key="2">
    <citation type="submission" date="2020-09" db="EMBL/GenBank/DDBJ databases">
        <authorList>
            <person name="Sun Q."/>
            <person name="Ohkuma M."/>
        </authorList>
    </citation>
    <scope>NUCLEOTIDE SEQUENCE</scope>
    <source>
        <strain evidence="1">JCM 3086</strain>
    </source>
</reference>
<dbReference type="RefSeq" id="WP_189314164.1">
    <property type="nucleotide sequence ID" value="NZ_BMQA01000023.1"/>
</dbReference>
<reference evidence="1" key="1">
    <citation type="journal article" date="2014" name="Int. J. Syst. Evol. Microbiol.">
        <title>Complete genome sequence of Corynebacterium casei LMG S-19264T (=DSM 44701T), isolated from a smear-ripened cheese.</title>
        <authorList>
            <consortium name="US DOE Joint Genome Institute (JGI-PGF)"/>
            <person name="Walter F."/>
            <person name="Albersmeier A."/>
            <person name="Kalinowski J."/>
            <person name="Ruckert C."/>
        </authorList>
    </citation>
    <scope>NUCLEOTIDE SEQUENCE</scope>
    <source>
        <strain evidence="1">JCM 3086</strain>
    </source>
</reference>